<evidence type="ECO:0000256" key="5">
    <source>
        <dbReference type="ARBA" id="ARBA00023002"/>
    </source>
</evidence>
<comment type="miscellaneous">
    <text evidence="8">During catalysis, the active site Cys acts as a nucleophile attacking the alpha-carbonyl group of tRNA-bound glutamate with the formation of a thioester intermediate between enzyme and glutamate, and the concomitant release of tRNA(Glu). The thioester intermediate is finally reduced by direct hydride transfer from NADPH, to form the product GSA.</text>
</comment>
<evidence type="ECO:0000256" key="6">
    <source>
        <dbReference type="ARBA" id="ARBA00023244"/>
    </source>
</evidence>
<keyword evidence="5 8" id="KW-0560">Oxidoreductase</keyword>
<dbReference type="PROSITE" id="PS00747">
    <property type="entry name" value="GLUTR"/>
    <property type="match status" value="1"/>
</dbReference>
<evidence type="ECO:0000256" key="11">
    <source>
        <dbReference type="PIRSR" id="PIRSR000445-3"/>
    </source>
</evidence>
<feature type="domain" description="Glutamyl-tRNA reductase N-terminal" evidence="16">
    <location>
        <begin position="12"/>
        <end position="152"/>
    </location>
</feature>
<evidence type="ECO:0000259" key="15">
    <source>
        <dbReference type="Pfam" id="PF01488"/>
    </source>
</evidence>
<evidence type="ECO:0000256" key="7">
    <source>
        <dbReference type="ARBA" id="ARBA00047464"/>
    </source>
</evidence>
<dbReference type="RefSeq" id="WP_267636181.1">
    <property type="nucleotide sequence ID" value="NZ_JAODIY010000004.1"/>
</dbReference>
<proteinExistence type="inferred from homology"/>
<dbReference type="SUPFAM" id="SSF69742">
    <property type="entry name" value="Glutamyl tRNA-reductase catalytic, N-terminal domain"/>
    <property type="match status" value="1"/>
</dbReference>
<feature type="site" description="Important for activity" evidence="8 12">
    <location>
        <position position="95"/>
    </location>
</feature>
<dbReference type="GO" id="GO:0008883">
    <property type="term" value="F:glutamyl-tRNA reductase activity"/>
    <property type="evidence" value="ECO:0007669"/>
    <property type="project" value="UniProtKB-UniRule"/>
</dbReference>
<dbReference type="Pfam" id="PF01488">
    <property type="entry name" value="Shikimate_DH"/>
    <property type="match status" value="1"/>
</dbReference>
<dbReference type="InterPro" id="IPR036343">
    <property type="entry name" value="GluRdtase_N_sf"/>
</dbReference>
<evidence type="ECO:0000256" key="10">
    <source>
        <dbReference type="PIRSR" id="PIRSR000445-2"/>
    </source>
</evidence>
<feature type="binding site" evidence="8 10">
    <location>
        <begin position="52"/>
        <end position="55"/>
    </location>
    <ligand>
        <name>substrate</name>
    </ligand>
</feature>
<evidence type="ECO:0000256" key="1">
    <source>
        <dbReference type="ARBA" id="ARBA00005059"/>
    </source>
</evidence>
<dbReference type="Gene3D" id="3.30.460.30">
    <property type="entry name" value="Glutamyl-tRNA reductase, N-terminal domain"/>
    <property type="match status" value="1"/>
</dbReference>
<comment type="similarity">
    <text evidence="2 8 13">Belongs to the glutamyl-tRNA reductase family.</text>
</comment>
<dbReference type="HAMAP" id="MF_00087">
    <property type="entry name" value="Glu_tRNA_reductase"/>
    <property type="match status" value="1"/>
</dbReference>
<dbReference type="Pfam" id="PF00745">
    <property type="entry name" value="GlutR_dimer"/>
    <property type="match status" value="1"/>
</dbReference>
<dbReference type="PANTHER" id="PTHR43013">
    <property type="entry name" value="GLUTAMYL-TRNA REDUCTASE"/>
    <property type="match status" value="1"/>
</dbReference>
<evidence type="ECO:0000313" key="18">
    <source>
        <dbReference type="Proteomes" id="UP001596414"/>
    </source>
</evidence>
<comment type="subunit">
    <text evidence="8">Homodimer.</text>
</comment>
<feature type="domain" description="Tetrapyrrole biosynthesis glutamyl-tRNA reductase dimerisation" evidence="14">
    <location>
        <begin position="314"/>
        <end position="409"/>
    </location>
</feature>
<dbReference type="InterPro" id="IPR036453">
    <property type="entry name" value="GluRdtase_dimer_dom_sf"/>
</dbReference>
<dbReference type="NCBIfam" id="TIGR01035">
    <property type="entry name" value="hemA"/>
    <property type="match status" value="1"/>
</dbReference>
<dbReference type="Pfam" id="PF05201">
    <property type="entry name" value="GlutR_N"/>
    <property type="match status" value="1"/>
</dbReference>
<comment type="function">
    <text evidence="8">Catalyzes the NADPH-dependent reduction of glutamyl-tRNA(Glu) to glutamate 1-semialdehyde (GSA).</text>
</comment>
<dbReference type="AlphaFoldDB" id="A0ABD5X2J1"/>
<dbReference type="InterPro" id="IPR000343">
    <property type="entry name" value="4pyrrol_synth_GluRdtase"/>
</dbReference>
<dbReference type="Gene3D" id="3.40.50.720">
    <property type="entry name" value="NAD(P)-binding Rossmann-like Domain"/>
    <property type="match status" value="1"/>
</dbReference>
<comment type="catalytic activity">
    <reaction evidence="7 8 13">
        <text>(S)-4-amino-5-oxopentanoate + tRNA(Glu) + NADP(+) = L-glutamyl-tRNA(Glu) + NADPH + H(+)</text>
        <dbReference type="Rhea" id="RHEA:12344"/>
        <dbReference type="Rhea" id="RHEA-COMP:9663"/>
        <dbReference type="Rhea" id="RHEA-COMP:9680"/>
        <dbReference type="ChEBI" id="CHEBI:15378"/>
        <dbReference type="ChEBI" id="CHEBI:57501"/>
        <dbReference type="ChEBI" id="CHEBI:57783"/>
        <dbReference type="ChEBI" id="CHEBI:58349"/>
        <dbReference type="ChEBI" id="CHEBI:78442"/>
        <dbReference type="ChEBI" id="CHEBI:78520"/>
        <dbReference type="EC" id="1.2.1.70"/>
    </reaction>
</comment>
<feature type="active site" description="Nucleophile" evidence="8 9">
    <location>
        <position position="53"/>
    </location>
</feature>
<evidence type="ECO:0000256" key="12">
    <source>
        <dbReference type="PIRSR" id="PIRSR000445-4"/>
    </source>
</evidence>
<dbReference type="Proteomes" id="UP001596414">
    <property type="component" value="Unassembled WGS sequence"/>
</dbReference>
<gene>
    <name evidence="8 17" type="primary">hemA</name>
    <name evidence="17" type="ORF">ACFQJ7_03895</name>
</gene>
<evidence type="ECO:0000313" key="17">
    <source>
        <dbReference type="EMBL" id="MFC7125182.1"/>
    </source>
</evidence>
<comment type="caution">
    <text evidence="17">The sequence shown here is derived from an EMBL/GenBank/DDBJ whole genome shotgun (WGS) entry which is preliminary data.</text>
</comment>
<dbReference type="SUPFAM" id="SSF69075">
    <property type="entry name" value="Glutamyl tRNA-reductase dimerization domain"/>
    <property type="match status" value="1"/>
</dbReference>
<sequence>MMTDQTLIVGAGVSHHEASLDQLESASLESESEAVETLLAEPSVTEAFVMQTCNRIEAYVVTSDQSAGQRALKAIQHADAWKLARQMDHEESLRHLLRVAGGLESMVVGEDQILGQVRDAYETARRASGIGPILDDAVTKAIRVGERARTETAINDGVVSIASAAVKLAAETHGLHGTRAVVVGAGEMGTLAAKHLVGRVDELLLANRTVERAQQVVSTIETQKTTVEAAGIDSLSGRLAAADVAISATGSPSWILEPNACREIGETFIVDITRPRDIPPVADTFDHLRIYDLDKLESVTDKTREMRHEAAVRVEEIVEEEFSRLMAGYKRKRADTVISSMYESAERIKAAELETAFEKADFDEDQRAVVEAMADSVVNQLLAPPTNSLRDAAEEDDWSTIQTALQLFDPNFESAPAFVDEMDLDEIPESVRDQLPANFAEQSDD</sequence>
<dbReference type="CDD" id="cd05213">
    <property type="entry name" value="NAD_bind_Glutamyl_tRNA_reduct"/>
    <property type="match status" value="1"/>
</dbReference>
<name>A0ABD5X2J1_9EURY</name>
<evidence type="ECO:0000256" key="4">
    <source>
        <dbReference type="ARBA" id="ARBA00022857"/>
    </source>
</evidence>
<dbReference type="InterPro" id="IPR036291">
    <property type="entry name" value="NAD(P)-bd_dom_sf"/>
</dbReference>
<organism evidence="17 18">
    <name type="scientific">Halovenus rubra</name>
    <dbReference type="NCBI Taxonomy" id="869890"/>
    <lineage>
        <taxon>Archaea</taxon>
        <taxon>Methanobacteriati</taxon>
        <taxon>Methanobacteriota</taxon>
        <taxon>Stenosarchaea group</taxon>
        <taxon>Halobacteria</taxon>
        <taxon>Halobacteriales</taxon>
        <taxon>Haloarculaceae</taxon>
        <taxon>Halovenus</taxon>
    </lineage>
</organism>
<evidence type="ECO:0000256" key="3">
    <source>
        <dbReference type="ARBA" id="ARBA00012970"/>
    </source>
</evidence>
<dbReference type="InterPro" id="IPR018214">
    <property type="entry name" value="GluRdtase_CS"/>
</dbReference>
<comment type="domain">
    <text evidence="8">Possesses an unusual extended V-shaped dimeric structure with each monomer consisting of three distinct domains arranged along a curved 'spinal' alpha-helix. The N-terminal catalytic domain specifically recognizes the glutamate moiety of the substrate. The second domain is the NADPH-binding domain, and the third C-terminal domain is responsible for dimerization.</text>
</comment>
<keyword evidence="6 8" id="KW-0627">Porphyrin biosynthesis</keyword>
<protein>
    <recommendedName>
        <fullName evidence="3 8">Glutamyl-tRNA reductase</fullName>
        <shortName evidence="8">GluTR</shortName>
        <ecNumber evidence="3 8">1.2.1.70</ecNumber>
    </recommendedName>
</protein>
<feature type="binding site" evidence="8 10">
    <location>
        <begin position="110"/>
        <end position="112"/>
    </location>
    <ligand>
        <name>substrate</name>
    </ligand>
</feature>
<dbReference type="InterPro" id="IPR015896">
    <property type="entry name" value="4pyrrol_synth_GluRdtase_dimer"/>
</dbReference>
<reference evidence="17 18" key="1">
    <citation type="journal article" date="2014" name="Int. J. Syst. Evol. Microbiol.">
        <title>Complete genome sequence of Corynebacterium casei LMG S-19264T (=DSM 44701T), isolated from a smear-ripened cheese.</title>
        <authorList>
            <consortium name="US DOE Joint Genome Institute (JGI-PGF)"/>
            <person name="Walter F."/>
            <person name="Albersmeier A."/>
            <person name="Kalinowski J."/>
            <person name="Ruckert C."/>
        </authorList>
    </citation>
    <scope>NUCLEOTIDE SEQUENCE [LARGE SCALE GENOMIC DNA]</scope>
    <source>
        <strain evidence="17 18">CGMCC 4.7215</strain>
    </source>
</reference>
<feature type="binding site" evidence="8 11">
    <location>
        <begin position="184"/>
        <end position="189"/>
    </location>
    <ligand>
        <name>NADP(+)</name>
        <dbReference type="ChEBI" id="CHEBI:58349"/>
    </ligand>
</feature>
<keyword evidence="4 8" id="KW-0521">NADP</keyword>
<feature type="binding site" evidence="8 10">
    <location>
        <position position="116"/>
    </location>
    <ligand>
        <name>substrate</name>
    </ligand>
</feature>
<dbReference type="InterPro" id="IPR015895">
    <property type="entry name" value="4pyrrol_synth_GluRdtase_N"/>
</dbReference>
<dbReference type="EC" id="1.2.1.70" evidence="3 8"/>
<evidence type="ECO:0000256" key="9">
    <source>
        <dbReference type="PIRSR" id="PIRSR000445-1"/>
    </source>
</evidence>
<accession>A0ABD5X2J1</accession>
<evidence type="ECO:0000256" key="13">
    <source>
        <dbReference type="RuleBase" id="RU000584"/>
    </source>
</evidence>
<dbReference type="PIRSF" id="PIRSF000445">
    <property type="entry name" value="4pyrrol_synth_GluRdtase"/>
    <property type="match status" value="1"/>
</dbReference>
<comment type="pathway">
    <text evidence="1 8 13">Porphyrin-containing compound metabolism; protoporphyrin-IX biosynthesis; 5-aminolevulinate from L-glutamyl-tRNA(Glu): step 1/2.</text>
</comment>
<dbReference type="FunFam" id="3.30.460.30:FF:000001">
    <property type="entry name" value="Glutamyl-tRNA reductase"/>
    <property type="match status" value="1"/>
</dbReference>
<dbReference type="SUPFAM" id="SSF51735">
    <property type="entry name" value="NAD(P)-binding Rossmann-fold domains"/>
    <property type="match status" value="1"/>
</dbReference>
<feature type="binding site" evidence="8 10">
    <location>
        <position position="105"/>
    </location>
    <ligand>
        <name>substrate</name>
    </ligand>
</feature>
<dbReference type="PANTHER" id="PTHR43013:SF1">
    <property type="entry name" value="GLUTAMYL-TRNA REDUCTASE"/>
    <property type="match status" value="1"/>
</dbReference>
<evidence type="ECO:0000259" key="14">
    <source>
        <dbReference type="Pfam" id="PF00745"/>
    </source>
</evidence>
<feature type="domain" description="Quinate/shikimate 5-dehydrogenase/glutamyl-tRNA reductase" evidence="15">
    <location>
        <begin position="169"/>
        <end position="299"/>
    </location>
</feature>
<evidence type="ECO:0000259" key="16">
    <source>
        <dbReference type="Pfam" id="PF05201"/>
    </source>
</evidence>
<dbReference type="GO" id="GO:0006782">
    <property type="term" value="P:protoporphyrinogen IX biosynthetic process"/>
    <property type="evidence" value="ECO:0007669"/>
    <property type="project" value="UniProtKB-UniRule"/>
</dbReference>
<evidence type="ECO:0000256" key="2">
    <source>
        <dbReference type="ARBA" id="ARBA00005916"/>
    </source>
</evidence>
<dbReference type="EMBL" id="JBHSZQ010000004">
    <property type="protein sequence ID" value="MFC7125182.1"/>
    <property type="molecule type" value="Genomic_DNA"/>
</dbReference>
<evidence type="ECO:0000256" key="8">
    <source>
        <dbReference type="HAMAP-Rule" id="MF_00087"/>
    </source>
</evidence>
<dbReference type="InterPro" id="IPR006151">
    <property type="entry name" value="Shikm_DH/Glu-tRNA_Rdtase"/>
</dbReference>